<dbReference type="AlphaFoldDB" id="N9ZT24"/>
<accession>N9ZT24</accession>
<feature type="region of interest" description="Disordered" evidence="1">
    <location>
        <begin position="127"/>
        <end position="155"/>
    </location>
</feature>
<evidence type="ECO:0000313" key="4">
    <source>
        <dbReference type="Proteomes" id="UP000013041"/>
    </source>
</evidence>
<keyword evidence="2" id="KW-0812">Transmembrane</keyword>
<reference evidence="3 4" key="1">
    <citation type="submission" date="2013-01" db="EMBL/GenBank/DDBJ databases">
        <title>The Genome Sequence of Clostridium bolteae 90B8.</title>
        <authorList>
            <consortium name="The Broad Institute Genome Sequencing Platform"/>
            <person name="Earl A."/>
            <person name="Ward D."/>
            <person name="Feldgarden M."/>
            <person name="Gevers D."/>
            <person name="Courvalin P."/>
            <person name="Lambert T."/>
            <person name="Walker B."/>
            <person name="Young S.K."/>
            <person name="Zeng Q."/>
            <person name="Gargeya S."/>
            <person name="Fitzgerald M."/>
            <person name="Haas B."/>
            <person name="Abouelleil A."/>
            <person name="Alvarado L."/>
            <person name="Arachchi H.M."/>
            <person name="Berlin A.M."/>
            <person name="Chapman S.B."/>
            <person name="Dewar J."/>
            <person name="Goldberg J."/>
            <person name="Griggs A."/>
            <person name="Gujja S."/>
            <person name="Hansen M."/>
            <person name="Howarth C."/>
            <person name="Imamovic A."/>
            <person name="Larimer J."/>
            <person name="McCowan C."/>
            <person name="Murphy C."/>
            <person name="Neiman D."/>
            <person name="Pearson M."/>
            <person name="Priest M."/>
            <person name="Roberts A."/>
            <person name="Saif S."/>
            <person name="Shea T."/>
            <person name="Sisk P."/>
            <person name="Sykes S."/>
            <person name="Wortman J."/>
            <person name="Nusbaum C."/>
            <person name="Birren B."/>
        </authorList>
    </citation>
    <scope>NUCLEOTIDE SEQUENCE [LARGE SCALE GENOMIC DNA]</scope>
    <source>
        <strain evidence="3 4">90B8</strain>
    </source>
</reference>
<dbReference type="EMBL" id="AGYG01000006">
    <property type="protein sequence ID" value="ENZ42961.1"/>
    <property type="molecule type" value="Genomic_DNA"/>
</dbReference>
<feature type="non-terminal residue" evidence="3">
    <location>
        <position position="1"/>
    </location>
</feature>
<proteinExistence type="predicted"/>
<keyword evidence="2" id="KW-1133">Transmembrane helix</keyword>
<keyword evidence="2" id="KW-0472">Membrane</keyword>
<feature type="transmembrane region" description="Helical" evidence="2">
    <location>
        <begin position="12"/>
        <end position="32"/>
    </location>
</feature>
<sequence length="155" mass="17561">VLCCRLVQQQLLYLITVACVCQQLFSFFYFLFSCAFGTHRSARDILPDVSTNVNNNLQLFLHTSFTHFFTQYSPCIRTGCINQLHGFIGSGIALTDCACYSYITVIYLKVSLLPEFRQPEFHRMMIRSPLQPPPAQPGTRTGMLPQEARPDTQAG</sequence>
<comment type="caution">
    <text evidence="3">The sequence shown here is derived from an EMBL/GenBank/DDBJ whole genome shotgun (WGS) entry which is preliminary data.</text>
</comment>
<evidence type="ECO:0000256" key="1">
    <source>
        <dbReference type="SAM" id="MobiDB-lite"/>
    </source>
</evidence>
<dbReference type="HOGENOM" id="CLU_1699179_0_0_9"/>
<gene>
    <name evidence="3" type="ORF">HMPREF1097_00693</name>
</gene>
<dbReference type="Proteomes" id="UP000013041">
    <property type="component" value="Unassembled WGS sequence"/>
</dbReference>
<organism evidence="3 4">
    <name type="scientific">Enterocloster bolteae 90B8</name>
    <dbReference type="NCBI Taxonomy" id="997897"/>
    <lineage>
        <taxon>Bacteria</taxon>
        <taxon>Bacillati</taxon>
        <taxon>Bacillota</taxon>
        <taxon>Clostridia</taxon>
        <taxon>Lachnospirales</taxon>
        <taxon>Lachnospiraceae</taxon>
        <taxon>Enterocloster</taxon>
    </lineage>
</organism>
<evidence type="ECO:0000256" key="2">
    <source>
        <dbReference type="SAM" id="Phobius"/>
    </source>
</evidence>
<name>N9ZT24_9FIRM</name>
<protein>
    <submittedName>
        <fullName evidence="3">Uncharacterized protein</fullName>
    </submittedName>
</protein>
<evidence type="ECO:0000313" key="3">
    <source>
        <dbReference type="EMBL" id="ENZ42961.1"/>
    </source>
</evidence>